<dbReference type="HAMAP" id="MF_01480">
    <property type="entry name" value="Cas9"/>
    <property type="match status" value="1"/>
</dbReference>
<dbReference type="Pfam" id="PF18541">
    <property type="entry name" value="RuvC_III"/>
    <property type="match status" value="2"/>
</dbReference>
<feature type="binding site" evidence="12">
    <location>
        <position position="13"/>
    </location>
    <ligand>
        <name>Mg(2+)</name>
        <dbReference type="ChEBI" id="CHEBI:18420"/>
        <label>2</label>
    </ligand>
</feature>
<keyword evidence="2 12" id="KW-0540">Nuclease</keyword>
<dbReference type="AlphaFoldDB" id="A0A4R2N2A8"/>
<evidence type="ECO:0000256" key="7">
    <source>
        <dbReference type="ARBA" id="ARBA00022884"/>
    </source>
</evidence>
<evidence type="ECO:0000256" key="5">
    <source>
        <dbReference type="ARBA" id="ARBA00022801"/>
    </source>
</evidence>
<feature type="binding site" evidence="12">
    <location>
        <position position="496"/>
    </location>
    <ligand>
        <name>Mg(2+)</name>
        <dbReference type="ChEBI" id="CHEBI:18420"/>
        <label>1</label>
    </ligand>
</feature>
<dbReference type="EC" id="3.1.-.-" evidence="12"/>
<evidence type="ECO:0000256" key="1">
    <source>
        <dbReference type="ARBA" id="ARBA00001946"/>
    </source>
</evidence>
<dbReference type="GO" id="GO:0003723">
    <property type="term" value="F:RNA binding"/>
    <property type="evidence" value="ECO:0007669"/>
    <property type="project" value="UniProtKB-UniRule"/>
</dbReference>
<evidence type="ECO:0000313" key="15">
    <source>
        <dbReference type="Proteomes" id="UP000294841"/>
    </source>
</evidence>
<evidence type="ECO:0000256" key="3">
    <source>
        <dbReference type="ARBA" id="ARBA00022723"/>
    </source>
</evidence>
<comment type="cofactor">
    <cofactor evidence="1 12">
        <name>Mg(2+)</name>
        <dbReference type="ChEBI" id="CHEBI:18420"/>
    </cofactor>
</comment>
<keyword evidence="9 12" id="KW-0238">DNA-binding</keyword>
<dbReference type="InterPro" id="IPR028629">
    <property type="entry name" value="Cas9"/>
</dbReference>
<dbReference type="InterPro" id="IPR041383">
    <property type="entry name" value="RuvC_III"/>
</dbReference>
<dbReference type="EMBL" id="SLXI01000001">
    <property type="protein sequence ID" value="TCP13957.1"/>
    <property type="molecule type" value="Genomic_DNA"/>
</dbReference>
<feature type="active site" description="For RuvC-like nuclease domain" evidence="12">
    <location>
        <position position="13"/>
    </location>
</feature>
<evidence type="ECO:0000256" key="2">
    <source>
        <dbReference type="ARBA" id="ARBA00022722"/>
    </source>
</evidence>
<dbReference type="NCBIfam" id="TIGR01865">
    <property type="entry name" value="cas_Csn1"/>
    <property type="match status" value="1"/>
</dbReference>
<comment type="similarity">
    <text evidence="12">Belongs to the CRISPR-associated Cas9 family.</text>
</comment>
<feature type="active site" description="Proton acceptor for HNH nuclease domain" evidence="12">
    <location>
        <position position="577"/>
    </location>
</feature>
<keyword evidence="8 12" id="KW-0051">Antiviral defense</keyword>
<dbReference type="GO" id="GO:0003677">
    <property type="term" value="F:DNA binding"/>
    <property type="evidence" value="ECO:0007669"/>
    <property type="project" value="UniProtKB-UniRule"/>
</dbReference>
<evidence type="ECO:0000256" key="9">
    <source>
        <dbReference type="ARBA" id="ARBA00023125"/>
    </source>
</evidence>
<comment type="domain">
    <text evidence="12">Has 2 endonuclease domains. The discontinuous RuvC-like domain cleaves the target DNA noncomplementary to crRNA while the HNH nuclease domain cleaves the target DNA complementary to crRNA.</text>
</comment>
<reference evidence="14 15" key="1">
    <citation type="submission" date="2019-03" db="EMBL/GenBank/DDBJ databases">
        <title>Genomic Encyclopedia of Type Strains, Phase IV (KMG-IV): sequencing the most valuable type-strain genomes for metagenomic binning, comparative biology and taxonomic classification.</title>
        <authorList>
            <person name="Goeker M."/>
        </authorList>
    </citation>
    <scope>NUCLEOTIDE SEQUENCE [LARGE SCALE GENOMIC DNA]</scope>
    <source>
        <strain evidence="14 15">DSM 28231</strain>
    </source>
</reference>
<dbReference type="InterPro" id="IPR036397">
    <property type="entry name" value="RNaseH_sf"/>
</dbReference>
<dbReference type="GO" id="GO:0016787">
    <property type="term" value="F:hydrolase activity"/>
    <property type="evidence" value="ECO:0007669"/>
    <property type="project" value="UniProtKB-KW"/>
</dbReference>
<dbReference type="RefSeq" id="WP_132021400.1">
    <property type="nucleotide sequence ID" value="NZ_CP016605.1"/>
</dbReference>
<dbReference type="GO" id="GO:0051607">
    <property type="term" value="P:defense response to virus"/>
    <property type="evidence" value="ECO:0007669"/>
    <property type="project" value="UniProtKB-UniRule"/>
</dbReference>
<keyword evidence="6 12" id="KW-0460">Magnesium</keyword>
<dbReference type="Proteomes" id="UP000294841">
    <property type="component" value="Unassembled WGS sequence"/>
</dbReference>
<feature type="binding site" evidence="12">
    <location>
        <position position="492"/>
    </location>
    <ligand>
        <name>Mg(2+)</name>
        <dbReference type="ChEBI" id="CHEBI:18420"/>
        <label>1</label>
    </ligand>
</feature>
<name>A0A4R2N2A8_9PAST</name>
<comment type="subunit">
    <text evidence="11 12">Monomer. Binds crRNA and tracrRNA.</text>
</comment>
<evidence type="ECO:0000256" key="4">
    <source>
        <dbReference type="ARBA" id="ARBA00022759"/>
    </source>
</evidence>
<dbReference type="GO" id="GO:0043571">
    <property type="term" value="P:maintenance of CRISPR repeat elements"/>
    <property type="evidence" value="ECO:0007669"/>
    <property type="project" value="UniProtKB-UniRule"/>
</dbReference>
<keyword evidence="10" id="KW-0464">Manganese</keyword>
<keyword evidence="4 12" id="KW-0255">Endonuclease</keyword>
<feature type="domain" description="HNH Cas9-type" evidence="13">
    <location>
        <begin position="500"/>
        <end position="656"/>
    </location>
</feature>
<keyword evidence="5 12" id="KW-0378">Hydrolase</keyword>
<feature type="binding site" evidence="12">
    <location>
        <position position="712"/>
    </location>
    <ligand>
        <name>Mg(2+)</name>
        <dbReference type="ChEBI" id="CHEBI:18420"/>
        <label>2</label>
    </ligand>
</feature>
<keyword evidence="3 12" id="KW-0479">Metal-binding</keyword>
<evidence type="ECO:0000256" key="11">
    <source>
        <dbReference type="ARBA" id="ARBA00046380"/>
    </source>
</evidence>
<evidence type="ECO:0000259" key="13">
    <source>
        <dbReference type="PROSITE" id="PS51749"/>
    </source>
</evidence>
<dbReference type="GO" id="GO:0046872">
    <property type="term" value="F:metal ion binding"/>
    <property type="evidence" value="ECO:0007669"/>
    <property type="project" value="UniProtKB-UniRule"/>
</dbReference>
<sequence>MENSQLNYILGLDIGIASVGWAVVEIDKEENPIGLIDVGVRTFEKAEVAKTGESLALARRLARSTRRLIRRRAFRLLKAKRLLKKYEILTQDDFISSKEIKGLPHNPWELRVKGLTQKLSQKEWAAVLLHLLKHRGYLSQRKNESKTDNKELGALKKCIDQNHLLLQDKAYRTPAELALKYYYKKDKHIRNQRGAYTHTFNRLDLLAELELLFETQRNLGNRYTSKELQLEFSELLIWQKPALLGEAILKMLGKCTFETAEYKAAKNTYSAEYFVWLTKLNNLRILENGSDRGVSEEERVVLLKQPFEKAKLTYTQVRKLLGLSENAIFKGLNYRKENAENTTLMEMKSWHSIRKALESNGLKTDWEGLKTQPELLDKIGTAFSIYKTDKDISHYLQNDISKDILNVLLENINFDKFIHLSLKALYKILPLMEKGYRYDEACKQIYGDHYGQKEQQLENIRNPVVLRSLSQVRKVVNAIVRLYGSPCRVHIETGREVGKSYEDRCEIKKRQLDNQADKQRAVKKFKEWFPNFVGEPKSQDILKMRLYEQQHGKCLYSGKPIKHLDRLLEKGYVEIDHALPFSRTWDNSFNNKVLVLAAENQNKGNKTPYEFFNGKENSKTWKNFTALVLGSGFSYAKKQKILTQKLDEKGFRERNLNDTRYIASFLCNFIENNTHLIGQGKKRVFASNGSITAFLRHCWGIHKERVANDRHHAIDAIVVACSTVSMQQKITNFVRYKEMNLSKGEIIDKETGEIQQVYFPEPWQFFRKEVEIRVFSDNPQEDLVIQLPDRPQANHQFVQPLFVSRAPTRKMSGQGHKDTVKSAKRIAENISVIRVPLTQLKLEELECMVNREREPELHEALKTRLEAFNNDPAKAFDPKERPFYKKGGQQVKAVRVEKLQKTGVLVYNKTGVADNGAMVRVDVFIKKGKYFLVPVYAWQVAKGILPNRAVVKNKDESDWEIMDETAIFQFSMYPNDLVEVKTKKGVVKGYYVSMGRANGTINIREHDLDKTKGKEGIHQSIGVKLAISFKKYQIDVLGKNIFLCKTSKYRSIN</sequence>
<keyword evidence="7 12" id="KW-0694">RNA-binding</keyword>
<protein>
    <recommendedName>
        <fullName evidence="12">CRISPR-associated endonuclease Cas9</fullName>
        <ecNumber evidence="12">3.1.-.-</ecNumber>
    </recommendedName>
</protein>
<gene>
    <name evidence="12" type="primary">cas9</name>
    <name evidence="14" type="ORF">EV697_10173</name>
</gene>
<evidence type="ECO:0000256" key="6">
    <source>
        <dbReference type="ARBA" id="ARBA00022842"/>
    </source>
</evidence>
<dbReference type="InterPro" id="IPR003615">
    <property type="entry name" value="HNH_nuc"/>
</dbReference>
<dbReference type="PROSITE" id="PS51749">
    <property type="entry name" value="HNH_CAS9"/>
    <property type="match status" value="1"/>
</dbReference>
<evidence type="ECO:0000313" key="14">
    <source>
        <dbReference type="EMBL" id="TCP13957.1"/>
    </source>
</evidence>
<evidence type="ECO:0000256" key="8">
    <source>
        <dbReference type="ARBA" id="ARBA00023118"/>
    </source>
</evidence>
<comment type="function">
    <text evidence="12">CRISPR (clustered regularly interspaced short palindromic repeat) is an adaptive immune system that provides protection against mobile genetic elements (viruses, transposable elements and conjugative plasmids). CRISPR clusters contain spacers, sequences complementary to antecedent mobile elements, and target invading nucleic acids. CRISPR clusters are transcribed and processed into CRISPR RNA (crRNA). In type II CRISPR systems correct processing of pre-crRNA requires a trans-encoded small RNA (tracrRNA), endogenous ribonuclease 3 (rnc) and this protein. The tracrRNA serves as a guide for ribonuclease 3-aided processing of pre-crRNA. Subsequently Cas9/crRNA/tracrRNA endonucleolytically cleaves linear or circular dsDNA target complementary to the spacer; Cas9 is inactive in the absence of the 2 guide RNAs (gRNA). Cas9 recognizes the protospacer adjacent motif (PAM) in the CRISPR repeat sequences to help distinguish self versus nonself, as targets within the bacterial CRISPR locus do not have PAMs. PAM recognition is also required for catalytic activity.</text>
</comment>
<proteinExistence type="inferred from homology"/>
<dbReference type="GO" id="GO:0004519">
    <property type="term" value="F:endonuclease activity"/>
    <property type="evidence" value="ECO:0007669"/>
    <property type="project" value="UniProtKB-UniRule"/>
</dbReference>
<feature type="binding site" evidence="12">
    <location>
        <position position="13"/>
    </location>
    <ligand>
        <name>Mg(2+)</name>
        <dbReference type="ChEBI" id="CHEBI:18420"/>
        <label>1</label>
    </ligand>
</feature>
<feature type="binding site" evidence="12">
    <location>
        <position position="496"/>
    </location>
    <ligand>
        <name>Mg(2+)</name>
        <dbReference type="ChEBI" id="CHEBI:18420"/>
        <label>2</label>
    </ligand>
</feature>
<organism evidence="14 15">
    <name type="scientific">Bisgaardia hudsonensis</name>
    <dbReference type="NCBI Taxonomy" id="109472"/>
    <lineage>
        <taxon>Bacteria</taxon>
        <taxon>Pseudomonadati</taxon>
        <taxon>Pseudomonadota</taxon>
        <taxon>Gammaproteobacteria</taxon>
        <taxon>Pasteurellales</taxon>
        <taxon>Pasteurellaceae</taxon>
        <taxon>Bisgaardia</taxon>
    </lineage>
</organism>
<comment type="caution">
    <text evidence="14">The sequence shown here is derived from an EMBL/GenBank/DDBJ whole genome shotgun (WGS) entry which is preliminary data.</text>
</comment>
<dbReference type="OrthoDB" id="9777169at2"/>
<evidence type="ECO:0000256" key="10">
    <source>
        <dbReference type="ARBA" id="ARBA00023211"/>
    </source>
</evidence>
<dbReference type="InterPro" id="IPR033114">
    <property type="entry name" value="HNH_CAS9"/>
</dbReference>
<accession>A0A4R2N2A8</accession>
<keyword evidence="15" id="KW-1185">Reference proteome</keyword>
<dbReference type="Pfam" id="PF13395">
    <property type="entry name" value="HNH_4"/>
    <property type="match status" value="1"/>
</dbReference>
<dbReference type="Gene3D" id="3.30.420.10">
    <property type="entry name" value="Ribonuclease H-like superfamily/Ribonuclease H"/>
    <property type="match status" value="3"/>
</dbReference>
<evidence type="ECO:0000256" key="12">
    <source>
        <dbReference type="HAMAP-Rule" id="MF_01480"/>
    </source>
</evidence>